<dbReference type="PROSITE" id="PS50885">
    <property type="entry name" value="HAMP"/>
    <property type="match status" value="1"/>
</dbReference>
<dbReference type="CDD" id="cd00082">
    <property type="entry name" value="HisKA"/>
    <property type="match status" value="1"/>
</dbReference>
<evidence type="ECO:0000256" key="3">
    <source>
        <dbReference type="ARBA" id="ARBA00012438"/>
    </source>
</evidence>
<dbReference type="SMART" id="SM00388">
    <property type="entry name" value="HisKA"/>
    <property type="match status" value="1"/>
</dbReference>
<protein>
    <recommendedName>
        <fullName evidence="3">histidine kinase</fullName>
        <ecNumber evidence="3">2.7.13.3</ecNumber>
    </recommendedName>
</protein>
<dbReference type="PRINTS" id="PR00344">
    <property type="entry name" value="BCTRLSENSOR"/>
</dbReference>
<evidence type="ECO:0000256" key="8">
    <source>
        <dbReference type="ARBA" id="ARBA00022692"/>
    </source>
</evidence>
<evidence type="ECO:0000256" key="4">
    <source>
        <dbReference type="ARBA" id="ARBA00022475"/>
    </source>
</evidence>
<evidence type="ECO:0000259" key="16">
    <source>
        <dbReference type="PROSITE" id="PS50109"/>
    </source>
</evidence>
<dbReference type="FunFam" id="1.10.287.130:FF:000006">
    <property type="entry name" value="Osmolarity two-component histidine kinase EnvZ"/>
    <property type="match status" value="1"/>
</dbReference>
<dbReference type="PROSITE" id="PS50109">
    <property type="entry name" value="HIS_KIN"/>
    <property type="match status" value="1"/>
</dbReference>
<evidence type="ECO:0000256" key="6">
    <source>
        <dbReference type="ARBA" id="ARBA00022553"/>
    </source>
</evidence>
<dbReference type="Gene3D" id="3.30.565.10">
    <property type="entry name" value="Histidine kinase-like ATPase, C-terminal domain"/>
    <property type="match status" value="1"/>
</dbReference>
<dbReference type="GO" id="GO:0000155">
    <property type="term" value="F:phosphorelay sensor kinase activity"/>
    <property type="evidence" value="ECO:0007669"/>
    <property type="project" value="InterPro"/>
</dbReference>
<dbReference type="SMART" id="SM00387">
    <property type="entry name" value="HATPase_c"/>
    <property type="match status" value="1"/>
</dbReference>
<accession>A0A1I1QHI7</accession>
<evidence type="ECO:0000256" key="13">
    <source>
        <dbReference type="ARBA" id="ARBA00023012"/>
    </source>
</evidence>
<dbReference type="CDD" id="cd06225">
    <property type="entry name" value="HAMP"/>
    <property type="match status" value="1"/>
</dbReference>
<dbReference type="RefSeq" id="WP_091988508.1">
    <property type="nucleotide sequence ID" value="NZ_FOLO01000041.1"/>
</dbReference>
<dbReference type="EC" id="2.7.13.3" evidence="3"/>
<dbReference type="GO" id="GO:0005886">
    <property type="term" value="C:plasma membrane"/>
    <property type="evidence" value="ECO:0007669"/>
    <property type="project" value="UniProtKB-SubCell"/>
</dbReference>
<keyword evidence="14 15" id="KW-0472">Membrane</keyword>
<evidence type="ECO:0000256" key="11">
    <source>
        <dbReference type="ARBA" id="ARBA00022840"/>
    </source>
</evidence>
<feature type="transmembrane region" description="Helical" evidence="15">
    <location>
        <begin position="150"/>
        <end position="170"/>
    </location>
</feature>
<evidence type="ECO:0000256" key="7">
    <source>
        <dbReference type="ARBA" id="ARBA00022679"/>
    </source>
</evidence>
<comment type="catalytic activity">
    <reaction evidence="1">
        <text>ATP + protein L-histidine = ADP + protein N-phospho-L-histidine.</text>
        <dbReference type="EC" id="2.7.13.3"/>
    </reaction>
</comment>
<dbReference type="SUPFAM" id="SSF47384">
    <property type="entry name" value="Homodimeric domain of signal transducing histidine kinase"/>
    <property type="match status" value="1"/>
</dbReference>
<feature type="domain" description="Histidine kinase" evidence="16">
    <location>
        <begin position="231"/>
        <end position="433"/>
    </location>
</feature>
<dbReference type="PANTHER" id="PTHR44936">
    <property type="entry name" value="SENSOR PROTEIN CREC"/>
    <property type="match status" value="1"/>
</dbReference>
<dbReference type="Proteomes" id="UP000198862">
    <property type="component" value="Unassembled WGS sequence"/>
</dbReference>
<keyword evidence="8 15" id="KW-0812">Transmembrane</keyword>
<dbReference type="Pfam" id="PF02518">
    <property type="entry name" value="HATPase_c"/>
    <property type="match status" value="1"/>
</dbReference>
<dbReference type="Pfam" id="PF00672">
    <property type="entry name" value="HAMP"/>
    <property type="match status" value="1"/>
</dbReference>
<evidence type="ECO:0000256" key="15">
    <source>
        <dbReference type="SAM" id="Phobius"/>
    </source>
</evidence>
<dbReference type="NCBIfam" id="NF007004">
    <property type="entry name" value="PRK09467.1"/>
    <property type="match status" value="1"/>
</dbReference>
<keyword evidence="4" id="KW-1003">Cell membrane</keyword>
<dbReference type="InterPro" id="IPR003660">
    <property type="entry name" value="HAMP_dom"/>
</dbReference>
<keyword evidence="7" id="KW-0808">Transferase</keyword>
<keyword evidence="19" id="KW-1185">Reference proteome</keyword>
<dbReference type="Pfam" id="PF00512">
    <property type="entry name" value="HisKA"/>
    <property type="match status" value="1"/>
</dbReference>
<gene>
    <name evidence="18" type="ORF">SAMN02745724_03895</name>
</gene>
<evidence type="ECO:0000256" key="5">
    <source>
        <dbReference type="ARBA" id="ARBA00022519"/>
    </source>
</evidence>
<evidence type="ECO:0000256" key="1">
    <source>
        <dbReference type="ARBA" id="ARBA00000085"/>
    </source>
</evidence>
<dbReference type="EMBL" id="FOLO01000041">
    <property type="protein sequence ID" value="SFD21515.1"/>
    <property type="molecule type" value="Genomic_DNA"/>
</dbReference>
<dbReference type="SMART" id="SM00304">
    <property type="entry name" value="HAMP"/>
    <property type="match status" value="1"/>
</dbReference>
<dbReference type="SUPFAM" id="SSF55874">
    <property type="entry name" value="ATPase domain of HSP90 chaperone/DNA topoisomerase II/histidine kinase"/>
    <property type="match status" value="1"/>
</dbReference>
<dbReference type="InterPro" id="IPR003594">
    <property type="entry name" value="HATPase_dom"/>
</dbReference>
<evidence type="ECO:0000256" key="14">
    <source>
        <dbReference type="ARBA" id="ARBA00023136"/>
    </source>
</evidence>
<dbReference type="InterPro" id="IPR050980">
    <property type="entry name" value="2C_sensor_his_kinase"/>
</dbReference>
<dbReference type="InterPro" id="IPR004358">
    <property type="entry name" value="Sig_transdc_His_kin-like_C"/>
</dbReference>
<reference evidence="18 19" key="1">
    <citation type="submission" date="2016-10" db="EMBL/GenBank/DDBJ databases">
        <authorList>
            <person name="de Groot N.N."/>
        </authorList>
    </citation>
    <scope>NUCLEOTIDE SEQUENCE [LARGE SCALE GENOMIC DNA]</scope>
    <source>
        <strain evidence="18 19">DSM 6059</strain>
    </source>
</reference>
<name>A0A1I1QHI7_9GAMM</name>
<evidence type="ECO:0000313" key="19">
    <source>
        <dbReference type="Proteomes" id="UP000198862"/>
    </source>
</evidence>
<dbReference type="PANTHER" id="PTHR44936:SF5">
    <property type="entry name" value="SENSOR HISTIDINE KINASE ENVZ"/>
    <property type="match status" value="1"/>
</dbReference>
<comment type="subcellular location">
    <subcellularLocation>
        <location evidence="2">Cell inner membrane</location>
        <topology evidence="2">Multi-pass membrane protein</topology>
    </subcellularLocation>
</comment>
<feature type="domain" description="HAMP" evidence="17">
    <location>
        <begin position="171"/>
        <end position="223"/>
    </location>
</feature>
<evidence type="ECO:0000256" key="10">
    <source>
        <dbReference type="ARBA" id="ARBA00022777"/>
    </source>
</evidence>
<evidence type="ECO:0000259" key="17">
    <source>
        <dbReference type="PROSITE" id="PS50885"/>
    </source>
</evidence>
<keyword evidence="11" id="KW-0067">ATP-binding</keyword>
<dbReference type="Gene3D" id="1.10.287.130">
    <property type="match status" value="1"/>
</dbReference>
<proteinExistence type="predicted"/>
<keyword evidence="10 18" id="KW-0418">Kinase</keyword>
<dbReference type="GO" id="GO:0005524">
    <property type="term" value="F:ATP binding"/>
    <property type="evidence" value="ECO:0007669"/>
    <property type="project" value="UniProtKB-KW"/>
</dbReference>
<dbReference type="AlphaFoldDB" id="A0A1I1QHI7"/>
<organism evidence="18 19">
    <name type="scientific">Pseudoalteromonas denitrificans DSM 6059</name>
    <dbReference type="NCBI Taxonomy" id="1123010"/>
    <lineage>
        <taxon>Bacteria</taxon>
        <taxon>Pseudomonadati</taxon>
        <taxon>Pseudomonadota</taxon>
        <taxon>Gammaproteobacteria</taxon>
        <taxon>Alteromonadales</taxon>
        <taxon>Pseudoalteromonadaceae</taxon>
        <taxon>Pseudoalteromonas</taxon>
    </lineage>
</organism>
<keyword evidence="12 15" id="KW-1133">Transmembrane helix</keyword>
<dbReference type="InterPro" id="IPR003661">
    <property type="entry name" value="HisK_dim/P_dom"/>
</dbReference>
<evidence type="ECO:0000256" key="9">
    <source>
        <dbReference type="ARBA" id="ARBA00022741"/>
    </source>
</evidence>
<dbReference type="InterPro" id="IPR036097">
    <property type="entry name" value="HisK_dim/P_sf"/>
</dbReference>
<feature type="transmembrane region" description="Helical" evidence="15">
    <location>
        <begin position="12"/>
        <end position="36"/>
    </location>
</feature>
<dbReference type="STRING" id="1123010.SAMN02745724_03895"/>
<keyword evidence="13" id="KW-0902">Two-component regulatory system</keyword>
<dbReference type="InterPro" id="IPR005467">
    <property type="entry name" value="His_kinase_dom"/>
</dbReference>
<dbReference type="InterPro" id="IPR036890">
    <property type="entry name" value="HATPase_C_sf"/>
</dbReference>
<keyword evidence="6" id="KW-0597">Phosphoprotein</keyword>
<keyword evidence="5" id="KW-0997">Cell inner membrane</keyword>
<evidence type="ECO:0000256" key="2">
    <source>
        <dbReference type="ARBA" id="ARBA00004429"/>
    </source>
</evidence>
<evidence type="ECO:0000256" key="12">
    <source>
        <dbReference type="ARBA" id="ARBA00022989"/>
    </source>
</evidence>
<sequence length="433" mass="48462">MRLFPRSAFGQTVFFVGALLLINQIVSYISVTFYVVKPTIEQVTLMLSKQVKTVFIGVNDGIVLSPEITEKFYLATGVEVMSEAQAFKSGLEMASEYPMLSSIMSKQLGGPARVRINQAKKLVYWVESPQAPGFWVRVPLMGFKETQLEFLTFYLACIGVLSVLGGWLFASQLNRPLKSLQDAAVKVGVGDYSTQLIERGSIEVIEVTRAFNQMSKGIKELEEDRRLLMAGVSHDLRTPLTRIRLATEMMSDDEDYLRDGIIYDIEDMNAIIDQFIEYLRHHKVAELINEDLNALVSEVVSSEQKKLRMINTELNESIPNIPLSHVAIKRVVTNMIENALRYSDDDIKVITGLEKSKKYAYVAIQDKGPGIPENELERVFQPFTQGDLARGSEGSGLGLAIIKRIVDMHNGIVTLKNMPEGGLEAKVSFLVKQ</sequence>
<evidence type="ECO:0000313" key="18">
    <source>
        <dbReference type="EMBL" id="SFD21515.1"/>
    </source>
</evidence>
<dbReference type="OrthoDB" id="9804645at2"/>
<keyword evidence="9" id="KW-0547">Nucleotide-binding</keyword>